<dbReference type="EMBL" id="JALJOR010000019">
    <property type="protein sequence ID" value="KAK9803933.1"/>
    <property type="molecule type" value="Genomic_DNA"/>
</dbReference>
<proteinExistence type="predicted"/>
<accession>A0AAW1P5V0</accession>
<dbReference type="InterPro" id="IPR045048">
    <property type="entry name" value="FBXO31/39"/>
</dbReference>
<keyword evidence="5" id="KW-1185">Reference proteome</keyword>
<dbReference type="Pfam" id="PF12014">
    <property type="entry name" value="Cyclin_D1_bind"/>
    <property type="match status" value="1"/>
</dbReference>
<name>A0AAW1P5V0_9CHLO</name>
<evidence type="ECO:0000313" key="4">
    <source>
        <dbReference type="EMBL" id="KAK9803933.1"/>
    </source>
</evidence>
<dbReference type="PANTHER" id="PTHR10706">
    <property type="entry name" value="F-BOX FAMILY PROTEIN"/>
    <property type="match status" value="1"/>
</dbReference>
<evidence type="ECO:0000259" key="3">
    <source>
        <dbReference type="PROSITE" id="PS50181"/>
    </source>
</evidence>
<dbReference type="AlphaFoldDB" id="A0AAW1P5V0"/>
<comment type="pathway">
    <text evidence="1">Protein modification; protein ubiquitination.</text>
</comment>
<dbReference type="InterPro" id="IPR001810">
    <property type="entry name" value="F-box_dom"/>
</dbReference>
<dbReference type="Gene3D" id="1.20.1280.50">
    <property type="match status" value="1"/>
</dbReference>
<gene>
    <name evidence="4" type="ORF">WJX72_006279</name>
</gene>
<dbReference type="PROSITE" id="PS50181">
    <property type="entry name" value="FBOX"/>
    <property type="match status" value="1"/>
</dbReference>
<sequence>MDVSEGVGALDLGEKGGWSPLLNLPACVLEHILGLLDVRDIASCGETCKELRLAAASDGLWRGICRVQWSSHTQLADWIIGRSLGCFVLREHEALAPRNYRSLYRLLSKYEQLIGIWRGEPPGRPDMPAGNALRESLYEFRWQHDCIEGSQLIFDDIASCKRVPFQRIHALGLAAAEIVDNMHCLLKLYDASSMAGRQLSHAAEAAAAVAMSHFHPGSPAATSPLGTSPEGSFEYEMLRFMQGNVASNRSRRKRSLRSPSQGQILDMPGVHHRTCVKEVECQLCIIPGRLGIPVVHHLTRVERPLPSKKHPLAGLWKGDYGVHGVQVVVVVYDFSGPAARILATKVTGDGNVPAGMQTFFAKAAPIAEPWSPKEQALIQLRTVFLADVQQQNQPGSGVHQANAKQVVACFKGKGKVAGQHYSNPVWVEGRLWQYDDGDIGFVWLAGTEVLVDLTRIDDDLSR</sequence>
<evidence type="ECO:0000313" key="5">
    <source>
        <dbReference type="Proteomes" id="UP001489004"/>
    </source>
</evidence>
<dbReference type="PANTHER" id="PTHR10706:SF130">
    <property type="entry name" value="F-BOX ONLY PROTEIN 31"/>
    <property type="match status" value="1"/>
</dbReference>
<reference evidence="4 5" key="1">
    <citation type="journal article" date="2024" name="Nat. Commun.">
        <title>Phylogenomics reveals the evolutionary origins of lichenization in chlorophyte algae.</title>
        <authorList>
            <person name="Puginier C."/>
            <person name="Libourel C."/>
            <person name="Otte J."/>
            <person name="Skaloud P."/>
            <person name="Haon M."/>
            <person name="Grisel S."/>
            <person name="Petersen M."/>
            <person name="Berrin J.G."/>
            <person name="Delaux P.M."/>
            <person name="Dal Grande F."/>
            <person name="Keller J."/>
        </authorList>
    </citation>
    <scope>NUCLEOTIDE SEQUENCE [LARGE SCALE GENOMIC DNA]</scope>
    <source>
        <strain evidence="4 5">SAG 2043</strain>
    </source>
</reference>
<evidence type="ECO:0000256" key="1">
    <source>
        <dbReference type="ARBA" id="ARBA00004906"/>
    </source>
</evidence>
<comment type="caution">
    <text evidence="4">The sequence shown here is derived from an EMBL/GenBank/DDBJ whole genome shotgun (WGS) entry which is preliminary data.</text>
</comment>
<dbReference type="Proteomes" id="UP001489004">
    <property type="component" value="Unassembled WGS sequence"/>
</dbReference>
<organism evidence="4 5">
    <name type="scientific">[Myrmecia] bisecta</name>
    <dbReference type="NCBI Taxonomy" id="41462"/>
    <lineage>
        <taxon>Eukaryota</taxon>
        <taxon>Viridiplantae</taxon>
        <taxon>Chlorophyta</taxon>
        <taxon>core chlorophytes</taxon>
        <taxon>Trebouxiophyceae</taxon>
        <taxon>Trebouxiales</taxon>
        <taxon>Trebouxiaceae</taxon>
        <taxon>Myrmecia</taxon>
    </lineage>
</organism>
<dbReference type="SUPFAM" id="SSF81383">
    <property type="entry name" value="F-box domain"/>
    <property type="match status" value="1"/>
</dbReference>
<evidence type="ECO:0000256" key="2">
    <source>
        <dbReference type="ARBA" id="ARBA00022786"/>
    </source>
</evidence>
<dbReference type="Pfam" id="PF12937">
    <property type="entry name" value="F-box-like"/>
    <property type="match status" value="1"/>
</dbReference>
<feature type="domain" description="F-box" evidence="3">
    <location>
        <begin position="18"/>
        <end position="64"/>
    </location>
</feature>
<keyword evidence="2" id="KW-0833">Ubl conjugation pathway</keyword>
<dbReference type="InterPro" id="IPR036047">
    <property type="entry name" value="F-box-like_dom_sf"/>
</dbReference>
<protein>
    <recommendedName>
        <fullName evidence="3">F-box domain-containing protein</fullName>
    </recommendedName>
</protein>